<evidence type="ECO:0000313" key="1">
    <source>
        <dbReference type="EMBL" id="WQF90414.1"/>
    </source>
</evidence>
<protein>
    <submittedName>
        <fullName evidence="1">Reverse transcriptase domain-containing protein</fullName>
    </submittedName>
</protein>
<sequence length="322" mass="36275">MVTLLRDPNIDNYDIIAIQEPWRNPCKHTARRKNQSPTITPEIKKPNTTQIATTPDEKSVLFKKTFLPPPPEANLEDINNASYSNQITLPSISESEVEEAIQEAGPLKTPGPGSITNMALQIARQWITPHLARIFNQSLRLGNCPQNFRKSTTAVLRKPGKSNHTAPEACRPIALLNTVGKIMDATTIARRLSYLAKTHGLLPDSYKSGRNQRFTEHALHRIVDRIYEAWGSGKIASLLLLDVSGAFDNVSPRRLLHILRKRWIDEITVRWIASFLGSREMEIHVDGHPPSIAPVANTLPLLQCGSIRRLQQSRRHHSHRLH</sequence>
<name>A0AAX4J4B2_9PEZI</name>
<dbReference type="PANTHER" id="PTHR33481:SF1">
    <property type="entry name" value="ENDONUCLEASE_EXONUCLEASE_PHOSPHATASE DOMAIN-CONTAINING PROTEIN-RELATED"/>
    <property type="match status" value="1"/>
</dbReference>
<dbReference type="EMBL" id="CP137315">
    <property type="protein sequence ID" value="WQF90414.1"/>
    <property type="molecule type" value="Genomic_DNA"/>
</dbReference>
<dbReference type="AlphaFoldDB" id="A0AAX4J4B2"/>
<keyword evidence="2" id="KW-1185">Reference proteome</keyword>
<keyword evidence="1" id="KW-0695">RNA-directed DNA polymerase</keyword>
<dbReference type="Proteomes" id="UP001322277">
    <property type="component" value="Chromosome 11"/>
</dbReference>
<dbReference type="KEGG" id="cdet:87951928"/>
<dbReference type="PANTHER" id="PTHR33481">
    <property type="entry name" value="REVERSE TRANSCRIPTASE"/>
    <property type="match status" value="1"/>
</dbReference>
<dbReference type="GeneID" id="87951928"/>
<reference evidence="2" key="1">
    <citation type="journal article" date="2023" name="bioRxiv">
        <title>Complete genome of the Medicago anthracnose fungus, Colletotrichum destructivum, reveals a mini-chromosome-like region within a core chromosome.</title>
        <authorList>
            <person name="Lapalu N."/>
            <person name="Simon A."/>
            <person name="Lu A."/>
            <person name="Plaumann P.-L."/>
            <person name="Amselem J."/>
            <person name="Pigne S."/>
            <person name="Auger A."/>
            <person name="Koch C."/>
            <person name="Dallery J.-F."/>
            <person name="O'Connell R.J."/>
        </authorList>
    </citation>
    <scope>NUCLEOTIDE SEQUENCE [LARGE SCALE GENOMIC DNA]</scope>
    <source>
        <strain evidence="2">CBS 520.97</strain>
    </source>
</reference>
<proteinExistence type="predicted"/>
<dbReference type="RefSeq" id="XP_062787635.1">
    <property type="nucleotide sequence ID" value="XM_062931584.1"/>
</dbReference>
<evidence type="ECO:0000313" key="2">
    <source>
        <dbReference type="Proteomes" id="UP001322277"/>
    </source>
</evidence>
<dbReference type="GO" id="GO:0003964">
    <property type="term" value="F:RNA-directed DNA polymerase activity"/>
    <property type="evidence" value="ECO:0007669"/>
    <property type="project" value="UniProtKB-KW"/>
</dbReference>
<accession>A0AAX4J4B2</accession>
<keyword evidence="1" id="KW-0548">Nucleotidyltransferase</keyword>
<keyword evidence="1" id="KW-0808">Transferase</keyword>
<organism evidence="1 2">
    <name type="scientific">Colletotrichum destructivum</name>
    <dbReference type="NCBI Taxonomy" id="34406"/>
    <lineage>
        <taxon>Eukaryota</taxon>
        <taxon>Fungi</taxon>
        <taxon>Dikarya</taxon>
        <taxon>Ascomycota</taxon>
        <taxon>Pezizomycotina</taxon>
        <taxon>Sordariomycetes</taxon>
        <taxon>Hypocreomycetidae</taxon>
        <taxon>Glomerellales</taxon>
        <taxon>Glomerellaceae</taxon>
        <taxon>Colletotrichum</taxon>
        <taxon>Colletotrichum destructivum species complex</taxon>
    </lineage>
</organism>
<gene>
    <name evidence="1" type="ORF">CDEST_15428</name>
</gene>